<comment type="caution">
    <text evidence="6">The sequence shown here is derived from an EMBL/GenBank/DDBJ whole genome shotgun (WGS) entry which is preliminary data.</text>
</comment>
<dbReference type="PANTHER" id="PTHR11049">
    <property type="entry name" value="ACYL COENZYME A THIOESTER HYDROLASE"/>
    <property type="match status" value="1"/>
</dbReference>
<dbReference type="Pfam" id="PF03061">
    <property type="entry name" value="4HBT"/>
    <property type="match status" value="1"/>
</dbReference>
<reference evidence="6" key="1">
    <citation type="journal article" date="2021" name="Front. Microbiol.">
        <title>Comprehensive Comparative Genomics and Phenotyping of Methylobacterium Species.</title>
        <authorList>
            <person name="Alessa O."/>
            <person name="Ogura Y."/>
            <person name="Fujitani Y."/>
            <person name="Takami H."/>
            <person name="Hayashi T."/>
            <person name="Sahin N."/>
            <person name="Tani A."/>
        </authorList>
    </citation>
    <scope>NUCLEOTIDE SEQUENCE</scope>
    <source>
        <strain evidence="6">DSM 17168</strain>
    </source>
</reference>
<dbReference type="EMBL" id="BPQQ01000005">
    <property type="protein sequence ID" value="GJD98608.1"/>
    <property type="molecule type" value="Genomic_DNA"/>
</dbReference>
<gene>
    <name evidence="6" type="ORF">GMJLKIPL_0519</name>
</gene>
<protein>
    <submittedName>
        <fullName evidence="6">Acyl-CoA thioester hydrolase</fullName>
    </submittedName>
</protein>
<dbReference type="Proteomes" id="UP001055153">
    <property type="component" value="Unassembled WGS sequence"/>
</dbReference>
<feature type="compositionally biased region" description="Pro residues" evidence="4">
    <location>
        <begin position="127"/>
        <end position="136"/>
    </location>
</feature>
<evidence type="ECO:0000313" key="7">
    <source>
        <dbReference type="Proteomes" id="UP001055153"/>
    </source>
</evidence>
<evidence type="ECO:0000256" key="1">
    <source>
        <dbReference type="ARBA" id="ARBA00010458"/>
    </source>
</evidence>
<proteinExistence type="inferred from homology"/>
<sequence>MTSDPPAAPNWGAPVIRTIAMPADTNPAGDIFGGWLMAQMDLAAGNVAARRARGRCATIAVEGMTFLQPVSVGDEVSLYARIVAVGRSSMRIQIEAWRRARESEETIKVTQALFTFVAIDQDRRPRPVPPEPPPATGGPGFDAWSI</sequence>
<dbReference type="Gene3D" id="3.10.129.10">
    <property type="entry name" value="Hotdog Thioesterase"/>
    <property type="match status" value="1"/>
</dbReference>
<keyword evidence="2 3" id="KW-0378">Hydrolase</keyword>
<name>A0ABQ4S801_9HYPH</name>
<evidence type="ECO:0000256" key="4">
    <source>
        <dbReference type="SAM" id="MobiDB-lite"/>
    </source>
</evidence>
<feature type="region of interest" description="Disordered" evidence="4">
    <location>
        <begin position="122"/>
        <end position="146"/>
    </location>
</feature>
<organism evidence="6 7">
    <name type="scientific">Methylobacterium isbiliense</name>
    <dbReference type="NCBI Taxonomy" id="315478"/>
    <lineage>
        <taxon>Bacteria</taxon>
        <taxon>Pseudomonadati</taxon>
        <taxon>Pseudomonadota</taxon>
        <taxon>Alphaproteobacteria</taxon>
        <taxon>Hyphomicrobiales</taxon>
        <taxon>Methylobacteriaceae</taxon>
        <taxon>Methylobacterium</taxon>
    </lineage>
</organism>
<keyword evidence="7" id="KW-1185">Reference proteome</keyword>
<dbReference type="RefSeq" id="WP_238233562.1">
    <property type="nucleotide sequence ID" value="NZ_BPQQ01000005.1"/>
</dbReference>
<dbReference type="InterPro" id="IPR040170">
    <property type="entry name" value="Cytosol_ACT"/>
</dbReference>
<dbReference type="InterPro" id="IPR006683">
    <property type="entry name" value="Thioestr_dom"/>
</dbReference>
<dbReference type="GO" id="GO:0016787">
    <property type="term" value="F:hydrolase activity"/>
    <property type="evidence" value="ECO:0007669"/>
    <property type="project" value="UniProtKB-KW"/>
</dbReference>
<reference evidence="6" key="2">
    <citation type="submission" date="2021-08" db="EMBL/GenBank/DDBJ databases">
        <authorList>
            <person name="Tani A."/>
            <person name="Ola A."/>
            <person name="Ogura Y."/>
            <person name="Katsura K."/>
            <person name="Hayashi T."/>
        </authorList>
    </citation>
    <scope>NUCLEOTIDE SEQUENCE</scope>
    <source>
        <strain evidence="6">DSM 17168</strain>
    </source>
</reference>
<evidence type="ECO:0000256" key="2">
    <source>
        <dbReference type="ARBA" id="ARBA00022801"/>
    </source>
</evidence>
<dbReference type="InterPro" id="IPR029069">
    <property type="entry name" value="HotDog_dom_sf"/>
</dbReference>
<comment type="similarity">
    <text evidence="1">Belongs to the acyl coenzyme A hydrolase family.</text>
</comment>
<evidence type="ECO:0000313" key="6">
    <source>
        <dbReference type="EMBL" id="GJD98608.1"/>
    </source>
</evidence>
<evidence type="ECO:0000256" key="3">
    <source>
        <dbReference type="PROSITE-ProRule" id="PRU01106"/>
    </source>
</evidence>
<feature type="domain" description="HotDog ACOT-type" evidence="5">
    <location>
        <begin position="10"/>
        <end position="122"/>
    </location>
</feature>
<dbReference type="SUPFAM" id="SSF54637">
    <property type="entry name" value="Thioesterase/thiol ester dehydrase-isomerase"/>
    <property type="match status" value="1"/>
</dbReference>
<dbReference type="CDD" id="cd03442">
    <property type="entry name" value="BFIT_BACH"/>
    <property type="match status" value="1"/>
</dbReference>
<accession>A0ABQ4S801</accession>
<dbReference type="InterPro" id="IPR033120">
    <property type="entry name" value="HOTDOG_ACOT"/>
</dbReference>
<dbReference type="PANTHER" id="PTHR11049:SF5">
    <property type="entry name" value="ACYL-COA THIOESTER HYDROLASE YCIA"/>
    <property type="match status" value="1"/>
</dbReference>
<dbReference type="PROSITE" id="PS51770">
    <property type="entry name" value="HOTDOG_ACOT"/>
    <property type="match status" value="1"/>
</dbReference>
<evidence type="ECO:0000259" key="5">
    <source>
        <dbReference type="PROSITE" id="PS51770"/>
    </source>
</evidence>